<evidence type="ECO:0000256" key="1">
    <source>
        <dbReference type="SAM" id="Phobius"/>
    </source>
</evidence>
<evidence type="ECO:0000313" key="2">
    <source>
        <dbReference type="EMBL" id="KAK6339933.1"/>
    </source>
</evidence>
<dbReference type="Proteomes" id="UP001313282">
    <property type="component" value="Unassembled WGS sequence"/>
</dbReference>
<comment type="caution">
    <text evidence="2">The sequence shown here is derived from an EMBL/GenBank/DDBJ whole genome shotgun (WGS) entry which is preliminary data.</text>
</comment>
<keyword evidence="1" id="KW-1133">Transmembrane helix</keyword>
<feature type="transmembrane region" description="Helical" evidence="1">
    <location>
        <begin position="25"/>
        <end position="42"/>
    </location>
</feature>
<dbReference type="EMBL" id="JAVHNR010000006">
    <property type="protein sequence ID" value="KAK6339933.1"/>
    <property type="molecule type" value="Genomic_DNA"/>
</dbReference>
<proteinExistence type="predicted"/>
<accession>A0AAN8MVM0</accession>
<organism evidence="2 3">
    <name type="scientific">Orbilia javanica</name>
    <dbReference type="NCBI Taxonomy" id="47235"/>
    <lineage>
        <taxon>Eukaryota</taxon>
        <taxon>Fungi</taxon>
        <taxon>Dikarya</taxon>
        <taxon>Ascomycota</taxon>
        <taxon>Pezizomycotina</taxon>
        <taxon>Orbiliomycetes</taxon>
        <taxon>Orbiliales</taxon>
        <taxon>Orbiliaceae</taxon>
        <taxon>Orbilia</taxon>
    </lineage>
</organism>
<gene>
    <name evidence="2" type="ORF">TWF718_009322</name>
</gene>
<keyword evidence="3" id="KW-1185">Reference proteome</keyword>
<name>A0AAN8MVM0_9PEZI</name>
<protein>
    <submittedName>
        <fullName evidence="2">Uncharacterized protein</fullName>
    </submittedName>
</protein>
<reference evidence="2 3" key="1">
    <citation type="submission" date="2019-10" db="EMBL/GenBank/DDBJ databases">
        <authorList>
            <person name="Palmer J.M."/>
        </authorList>
    </citation>
    <scope>NUCLEOTIDE SEQUENCE [LARGE SCALE GENOMIC DNA]</scope>
    <source>
        <strain evidence="2 3">TWF718</strain>
    </source>
</reference>
<evidence type="ECO:0000313" key="3">
    <source>
        <dbReference type="Proteomes" id="UP001313282"/>
    </source>
</evidence>
<sequence>MDLVNKIVPVVQAAKIPQFNDLGSLIWGYLPILTSLILLFLFPELKHAIISFIISLFFKSAEASDTNLTSGISEASIVLTEAITSANSTIITAATEITDTSASLWGSLLR</sequence>
<keyword evidence="1" id="KW-0472">Membrane</keyword>
<dbReference type="AlphaFoldDB" id="A0AAN8MVM0"/>
<keyword evidence="1" id="KW-0812">Transmembrane</keyword>